<proteinExistence type="predicted"/>
<dbReference type="Proteomes" id="UP000187429">
    <property type="component" value="Unassembled WGS sequence"/>
</dbReference>
<reference evidence="2" key="1">
    <citation type="submission" date="2017-01" db="EMBL/GenBank/DDBJ databases">
        <authorList>
            <person name="Wang Y."/>
            <person name="White M."/>
            <person name="Kvist S."/>
            <person name="Moncalvo J.-M."/>
        </authorList>
    </citation>
    <scope>NUCLEOTIDE SEQUENCE [LARGE SCALE GENOMIC DNA]</scope>
    <source>
        <strain evidence="2">ID-206-W2</strain>
    </source>
</reference>
<sequence length="16" mass="1810">MTQSILCYDWPVPISG</sequence>
<protein>
    <submittedName>
        <fullName evidence="1">Uncharacterized protein</fullName>
    </submittedName>
</protein>
<dbReference type="EMBL" id="LSSM01003126">
    <property type="protein sequence ID" value="OMJ19000.1"/>
    <property type="molecule type" value="Genomic_DNA"/>
</dbReference>
<organism evidence="1 2">
    <name type="scientific">Smittium culicis</name>
    <dbReference type="NCBI Taxonomy" id="133412"/>
    <lineage>
        <taxon>Eukaryota</taxon>
        <taxon>Fungi</taxon>
        <taxon>Fungi incertae sedis</taxon>
        <taxon>Zoopagomycota</taxon>
        <taxon>Kickxellomycotina</taxon>
        <taxon>Harpellomycetes</taxon>
        <taxon>Harpellales</taxon>
        <taxon>Legeriomycetaceae</taxon>
        <taxon>Smittium</taxon>
    </lineage>
</organism>
<accession>A0A1R1XWH7</accession>
<evidence type="ECO:0000313" key="1">
    <source>
        <dbReference type="EMBL" id="OMJ19000.1"/>
    </source>
</evidence>
<keyword evidence="2" id="KW-1185">Reference proteome</keyword>
<evidence type="ECO:0000313" key="2">
    <source>
        <dbReference type="Proteomes" id="UP000187429"/>
    </source>
</evidence>
<comment type="caution">
    <text evidence="1">The sequence shown here is derived from an EMBL/GenBank/DDBJ whole genome shotgun (WGS) entry which is preliminary data.</text>
</comment>
<name>A0A1R1XWH7_9FUNG</name>
<gene>
    <name evidence="1" type="ORF">AYI69_g6796</name>
</gene>
<feature type="non-terminal residue" evidence="1">
    <location>
        <position position="16"/>
    </location>
</feature>
<dbReference type="AlphaFoldDB" id="A0A1R1XWH7"/>